<sequence length="195" mass="19824">MANPVIDIRDTGRNSAKVSDVRGLADNSVTSWTSATTGTIAVTADATYDVSFTQPADTIIRNLIAIPAGNIVTAGASGDDVDFDLGTAAGGGQLIDEKAILDDGGSAVTWTANVPLYIIQNSHGHAANAFVGTGVTAGVYGGPATSEAIVIAATLYSASARSIYARLKPLANDLATAATTVTYLVEFLHLGVLPD</sequence>
<dbReference type="EMBL" id="UINC01026372">
    <property type="protein sequence ID" value="SVB03703.1"/>
    <property type="molecule type" value="Genomic_DNA"/>
</dbReference>
<reference evidence="1" key="1">
    <citation type="submission" date="2018-05" db="EMBL/GenBank/DDBJ databases">
        <authorList>
            <person name="Lanie J.A."/>
            <person name="Ng W.-L."/>
            <person name="Kazmierczak K.M."/>
            <person name="Andrzejewski T.M."/>
            <person name="Davidsen T.M."/>
            <person name="Wayne K.J."/>
            <person name="Tettelin H."/>
            <person name="Glass J.I."/>
            <person name="Rusch D."/>
            <person name="Podicherti R."/>
            <person name="Tsui H.-C.T."/>
            <person name="Winkler M.E."/>
        </authorList>
    </citation>
    <scope>NUCLEOTIDE SEQUENCE</scope>
</reference>
<gene>
    <name evidence="1" type="ORF">METZ01_LOCUS156557</name>
</gene>
<evidence type="ECO:0000313" key="1">
    <source>
        <dbReference type="EMBL" id="SVB03703.1"/>
    </source>
</evidence>
<protein>
    <submittedName>
        <fullName evidence="1">Uncharacterized protein</fullName>
    </submittedName>
</protein>
<proteinExistence type="predicted"/>
<dbReference type="AlphaFoldDB" id="A0A382ARN6"/>
<name>A0A382ARN6_9ZZZZ</name>
<accession>A0A382ARN6</accession>
<organism evidence="1">
    <name type="scientific">marine metagenome</name>
    <dbReference type="NCBI Taxonomy" id="408172"/>
    <lineage>
        <taxon>unclassified sequences</taxon>
        <taxon>metagenomes</taxon>
        <taxon>ecological metagenomes</taxon>
    </lineage>
</organism>